<evidence type="ECO:0000313" key="1">
    <source>
        <dbReference type="EMBL" id="QDS70823.1"/>
    </source>
</evidence>
<organism evidence="1 2">
    <name type="scientific">Venturia effusa</name>
    <dbReference type="NCBI Taxonomy" id="50376"/>
    <lineage>
        <taxon>Eukaryota</taxon>
        <taxon>Fungi</taxon>
        <taxon>Dikarya</taxon>
        <taxon>Ascomycota</taxon>
        <taxon>Pezizomycotina</taxon>
        <taxon>Dothideomycetes</taxon>
        <taxon>Pleosporomycetidae</taxon>
        <taxon>Venturiales</taxon>
        <taxon>Venturiaceae</taxon>
        <taxon>Venturia</taxon>
    </lineage>
</organism>
<dbReference type="OrthoDB" id="3918369at2759"/>
<accession>A0A517L5A6</accession>
<proteinExistence type="predicted"/>
<sequence length="287" mass="32420">MPSNPANPPLPPGKRTSIIPYKGKYFCCNNPAFMGIEHCAKTRDGDPPASQPLINLAGDITTSASNLVHFFKWSALYYDGTPPLMSFKEMNINDKDWFICVTPLKTGTERYFFPELGSTPFSQLTYSFLEVMKQDLTFPDKEIDKCATLLITCSWPRVKRADTDEECFEYKKAVNLRGPRAFEISIWERKDKVVEGGPVEEEMVDIDVKGKGNASVECVVPDQTSNSSEDEANSEDRMMNLKALNEMLLASMEDQKLKASKQLENYVKNEAKLAKKESREKLKGKEN</sequence>
<dbReference type="AlphaFoldDB" id="A0A517L5A6"/>
<keyword evidence="2" id="KW-1185">Reference proteome</keyword>
<gene>
    <name evidence="1" type="ORF">FKW77_004916</name>
</gene>
<dbReference type="EMBL" id="CP042189">
    <property type="protein sequence ID" value="QDS70823.1"/>
    <property type="molecule type" value="Genomic_DNA"/>
</dbReference>
<dbReference type="Proteomes" id="UP000316270">
    <property type="component" value="Chromosome 5"/>
</dbReference>
<reference evidence="1 2" key="1">
    <citation type="submission" date="2019-07" db="EMBL/GenBank/DDBJ databases">
        <title>Finished genome of Venturia effusa.</title>
        <authorList>
            <person name="Young C.A."/>
            <person name="Cox M.P."/>
            <person name="Ganley A.R.D."/>
            <person name="David W.J."/>
        </authorList>
    </citation>
    <scope>NUCLEOTIDE SEQUENCE [LARGE SCALE GENOMIC DNA]</scope>
    <source>
        <strain evidence="2">albino</strain>
    </source>
</reference>
<protein>
    <submittedName>
        <fullName evidence="1">Uncharacterized protein</fullName>
    </submittedName>
</protein>
<evidence type="ECO:0000313" key="2">
    <source>
        <dbReference type="Proteomes" id="UP000316270"/>
    </source>
</evidence>
<name>A0A517L5A6_9PEZI</name>